<dbReference type="EMBL" id="SDEE01001164">
    <property type="protein sequence ID" value="RXW12664.1"/>
    <property type="molecule type" value="Genomic_DNA"/>
</dbReference>
<keyword evidence="3" id="KW-1185">Reference proteome</keyword>
<name>A0A4Q2D2V2_9AGAR</name>
<dbReference type="AlphaFoldDB" id="A0A4Q2D2V2"/>
<dbReference type="Proteomes" id="UP000290288">
    <property type="component" value="Unassembled WGS sequence"/>
</dbReference>
<feature type="compositionally biased region" description="Polar residues" evidence="1">
    <location>
        <begin position="155"/>
        <end position="166"/>
    </location>
</feature>
<evidence type="ECO:0000256" key="1">
    <source>
        <dbReference type="SAM" id="MobiDB-lite"/>
    </source>
</evidence>
<sequence length="187" mass="18942">MGGVNDLPNGSVNGNGLSLTVITSGGAVSDVAEKSEELSNAESMDGDCQSPGTSLADLLDNSQDNADAEDVALQLVVRPVHGNSSSGGPFSGAEKSQEMNVNSIPDGSMDRDRPSPGASVANLSDNDRDEADIEDVALQLVANDGSSESSEDRCTTTSDCNGSSKPSPGGENGILSTTRSLTAPPDI</sequence>
<feature type="region of interest" description="Disordered" evidence="1">
    <location>
        <begin position="31"/>
        <end position="187"/>
    </location>
</feature>
<comment type="caution">
    <text evidence="2">The sequence shown here is derived from an EMBL/GenBank/DDBJ whole genome shotgun (WGS) entry which is preliminary data.</text>
</comment>
<proteinExistence type="predicted"/>
<evidence type="ECO:0000313" key="2">
    <source>
        <dbReference type="EMBL" id="RXW12664.1"/>
    </source>
</evidence>
<evidence type="ECO:0000313" key="3">
    <source>
        <dbReference type="Proteomes" id="UP000290288"/>
    </source>
</evidence>
<protein>
    <submittedName>
        <fullName evidence="2">Uncharacterized protein</fullName>
    </submittedName>
</protein>
<accession>A0A4Q2D2V2</accession>
<organism evidence="2 3">
    <name type="scientific">Candolleomyces aberdarensis</name>
    <dbReference type="NCBI Taxonomy" id="2316362"/>
    <lineage>
        <taxon>Eukaryota</taxon>
        <taxon>Fungi</taxon>
        <taxon>Dikarya</taxon>
        <taxon>Basidiomycota</taxon>
        <taxon>Agaricomycotina</taxon>
        <taxon>Agaricomycetes</taxon>
        <taxon>Agaricomycetidae</taxon>
        <taxon>Agaricales</taxon>
        <taxon>Agaricineae</taxon>
        <taxon>Psathyrellaceae</taxon>
        <taxon>Candolleomyces</taxon>
    </lineage>
</organism>
<reference evidence="2 3" key="1">
    <citation type="submission" date="2019-01" db="EMBL/GenBank/DDBJ databases">
        <title>Draft genome sequence of Psathyrella aberdarensis IHI B618.</title>
        <authorList>
            <person name="Buettner E."/>
            <person name="Kellner H."/>
        </authorList>
    </citation>
    <scope>NUCLEOTIDE SEQUENCE [LARGE SCALE GENOMIC DNA]</scope>
    <source>
        <strain evidence="2 3">IHI B618</strain>
    </source>
</reference>
<gene>
    <name evidence="2" type="ORF">EST38_g13189</name>
</gene>